<dbReference type="GO" id="GO:0006302">
    <property type="term" value="P:double-strand break repair"/>
    <property type="evidence" value="ECO:0007669"/>
    <property type="project" value="InterPro"/>
</dbReference>
<evidence type="ECO:0000256" key="1">
    <source>
        <dbReference type="SAM" id="Coils"/>
    </source>
</evidence>
<evidence type="ECO:0000259" key="3">
    <source>
        <dbReference type="Pfam" id="PF13476"/>
    </source>
</evidence>
<keyword evidence="5" id="KW-1185">Reference proteome</keyword>
<feature type="domain" description="Rad50/SbcC-type AAA" evidence="3">
    <location>
        <begin position="231"/>
        <end position="472"/>
    </location>
</feature>
<dbReference type="Proteomes" id="UP000307808">
    <property type="component" value="Unassembled WGS sequence"/>
</dbReference>
<evidence type="ECO:0000313" key="4">
    <source>
        <dbReference type="EMBL" id="TKI64090.1"/>
    </source>
</evidence>
<protein>
    <recommendedName>
        <fullName evidence="3">Rad50/SbcC-type AAA domain-containing protein</fullName>
    </recommendedName>
</protein>
<dbReference type="Gene3D" id="3.40.50.300">
    <property type="entry name" value="P-loop containing nucleotide triphosphate hydrolases"/>
    <property type="match status" value="2"/>
</dbReference>
<feature type="region of interest" description="Disordered" evidence="2">
    <location>
        <begin position="127"/>
        <end position="180"/>
    </location>
</feature>
<dbReference type="AlphaFoldDB" id="A0A4U2YSG8"/>
<feature type="coiled-coil region" evidence="1">
    <location>
        <begin position="454"/>
        <end position="481"/>
    </location>
</feature>
<dbReference type="GO" id="GO:0016887">
    <property type="term" value="F:ATP hydrolysis activity"/>
    <property type="evidence" value="ECO:0007669"/>
    <property type="project" value="InterPro"/>
</dbReference>
<dbReference type="InterPro" id="IPR027417">
    <property type="entry name" value="P-loop_NTPase"/>
</dbReference>
<accession>A0A4U2YSG8</accession>
<feature type="coiled-coil region" evidence="1">
    <location>
        <begin position="572"/>
        <end position="599"/>
    </location>
</feature>
<comment type="caution">
    <text evidence="4">The sequence shown here is derived from an EMBL/GenBank/DDBJ whole genome shotgun (WGS) entry which is preliminary data.</text>
</comment>
<dbReference type="InterPro" id="IPR038729">
    <property type="entry name" value="Rad50/SbcC_AAA"/>
</dbReference>
<feature type="compositionally biased region" description="Basic and acidic residues" evidence="2">
    <location>
        <begin position="150"/>
        <end position="162"/>
    </location>
</feature>
<gene>
    <name evidence="4" type="ORF">FC770_02655</name>
</gene>
<dbReference type="Pfam" id="PF13476">
    <property type="entry name" value="AAA_23"/>
    <property type="match status" value="1"/>
</dbReference>
<sequence>MGESTVGIVSSAMDLDQRIEASARLTGPWASRDAGTTVRWAVVAQCLGALVPSWGTRACGRSRRRVGVVAFASEFVSEVCLRDPAPVHGGWHHLWVRSRRVPPSQQRAARLGARLGRVNSDLRATRYRSQLPSGGAPSSLGYRPTRRCGKKDVERAHVRENQRTGPDIQYGSAHLPNPRPRRLTSNGVEPVQHLPTKHLRGACVIQLPVFQHISIDDYQLYPGTDARPGIDLEIGSGLTLVLGANGLGKTTFVTMLYRVLSGTQDIPSFGNAAALGGRSLDVRTRSRAEQRTFADRVSDGAESATATLTFLMGTDEVTVRRNLADLSLEAFSISGQQYEETEQVFQEEIIRRSGLASFGDWILTLRHLIFYFEDRQALIWDATAQRQLLRLLFLPPDVSAEWTRREREVLELDSLVRNLQYGLNKETKRLSKATAALSNADEVRQSLTLLAGMQSKEQEQLDTLTDQLAELSSRRSAARLAALTVDQDRQSAFKAIERLELQAIAANFPDTSATARYLLSQIMSESRCLTCGNDVPSFRDKLEARLRDDHCIVCDSHVRRSDNEHAHHPRLLSRARDSAKKLEVQSKQASEALRTAELEHADALQIVSKLTATTSERAVSIDELIQQLPPNERDVHQQRDAMASMRANVEMRREELNAKRHQFSNFVANVNERIAQQRDAIKTAFDAYAKGFLVEDCELAWQPRKSRVGETGELVEFAAFELAMSGAGFESSTRRTGPTQVSESQREFIDLSFRMSLMEVAATSGGSLVIDAPESSLDAVFVSRAAKVLTNYASHGENRLVVTSNLVDGDLIPSLLRQSKIRSSRDRRVVDLLSIAAPTAATRQLDSEYRKVRRLLFARARTDRQS</sequence>
<dbReference type="OrthoDB" id="9795626at2"/>
<evidence type="ECO:0000256" key="2">
    <source>
        <dbReference type="SAM" id="MobiDB-lite"/>
    </source>
</evidence>
<name>A0A4U2YSG8_9ACTN</name>
<keyword evidence="1" id="KW-0175">Coiled coil</keyword>
<organism evidence="4 5">
    <name type="scientific">Nocardioides jishulii</name>
    <dbReference type="NCBI Taxonomy" id="2575440"/>
    <lineage>
        <taxon>Bacteria</taxon>
        <taxon>Bacillati</taxon>
        <taxon>Actinomycetota</taxon>
        <taxon>Actinomycetes</taxon>
        <taxon>Propionibacteriales</taxon>
        <taxon>Nocardioidaceae</taxon>
        <taxon>Nocardioides</taxon>
    </lineage>
</organism>
<dbReference type="EMBL" id="SZPY01000001">
    <property type="protein sequence ID" value="TKI64090.1"/>
    <property type="molecule type" value="Genomic_DNA"/>
</dbReference>
<dbReference type="SUPFAM" id="SSF52540">
    <property type="entry name" value="P-loop containing nucleoside triphosphate hydrolases"/>
    <property type="match status" value="1"/>
</dbReference>
<proteinExistence type="predicted"/>
<evidence type="ECO:0000313" key="5">
    <source>
        <dbReference type="Proteomes" id="UP000307808"/>
    </source>
</evidence>
<reference evidence="4 5" key="1">
    <citation type="submission" date="2019-04" db="EMBL/GenBank/DDBJ databases">
        <authorList>
            <person name="Dong K."/>
        </authorList>
    </citation>
    <scope>NUCLEOTIDE SEQUENCE [LARGE SCALE GENOMIC DNA]</scope>
    <source>
        <strain evidence="5">dk3543</strain>
    </source>
</reference>